<organism evidence="1 2">
    <name type="scientific">Riccia fluitans</name>
    <dbReference type="NCBI Taxonomy" id="41844"/>
    <lineage>
        <taxon>Eukaryota</taxon>
        <taxon>Viridiplantae</taxon>
        <taxon>Streptophyta</taxon>
        <taxon>Embryophyta</taxon>
        <taxon>Marchantiophyta</taxon>
        <taxon>Marchantiopsida</taxon>
        <taxon>Marchantiidae</taxon>
        <taxon>Marchantiales</taxon>
        <taxon>Ricciaceae</taxon>
        <taxon>Riccia</taxon>
    </lineage>
</organism>
<evidence type="ECO:0000313" key="1">
    <source>
        <dbReference type="EMBL" id="KAL2629410.1"/>
    </source>
</evidence>
<dbReference type="EMBL" id="JBHFFA010000004">
    <property type="protein sequence ID" value="KAL2629410.1"/>
    <property type="molecule type" value="Genomic_DNA"/>
</dbReference>
<accession>A0ABD1YFU5</accession>
<evidence type="ECO:0000313" key="2">
    <source>
        <dbReference type="Proteomes" id="UP001605036"/>
    </source>
</evidence>
<comment type="caution">
    <text evidence="1">The sequence shown here is derived from an EMBL/GenBank/DDBJ whole genome shotgun (WGS) entry which is preliminary data.</text>
</comment>
<sequence>MVRGIHGRVKLDCCISGRWSKGTRKQRTSRGGENWLIAPARVPNFVGQTDGQLKEIEGRGIERFSFKSQD</sequence>
<dbReference type="AlphaFoldDB" id="A0ABD1YFU5"/>
<reference evidence="1 2" key="1">
    <citation type="submission" date="2024-09" db="EMBL/GenBank/DDBJ databases">
        <title>Chromosome-scale assembly of Riccia fluitans.</title>
        <authorList>
            <person name="Paukszto L."/>
            <person name="Sawicki J."/>
            <person name="Karawczyk K."/>
            <person name="Piernik-Szablinska J."/>
            <person name="Szczecinska M."/>
            <person name="Mazdziarz M."/>
        </authorList>
    </citation>
    <scope>NUCLEOTIDE SEQUENCE [LARGE SCALE GENOMIC DNA]</scope>
    <source>
        <strain evidence="1">Rf_01</strain>
        <tissue evidence="1">Aerial parts of the thallus</tissue>
    </source>
</reference>
<gene>
    <name evidence="1" type="ORF">R1flu_014096</name>
</gene>
<protein>
    <submittedName>
        <fullName evidence="1">Uncharacterized protein</fullName>
    </submittedName>
</protein>
<dbReference type="Proteomes" id="UP001605036">
    <property type="component" value="Unassembled WGS sequence"/>
</dbReference>
<proteinExistence type="predicted"/>
<keyword evidence="2" id="KW-1185">Reference proteome</keyword>
<name>A0ABD1YFU5_9MARC</name>